<reference evidence="5" key="2">
    <citation type="submission" date="2023-07" db="EMBL/GenBank/DDBJ databases">
        <title>Yangia mangrovi SAOS 153D genome.</title>
        <authorList>
            <person name="Verma A."/>
            <person name="Pal Y."/>
            <person name="Sundharam S."/>
            <person name="Bisht B."/>
            <person name="Srinivasan K."/>
        </authorList>
    </citation>
    <scope>NUCLEOTIDE SEQUENCE [LARGE SCALE GENOMIC DNA]</scope>
    <source>
        <strain evidence="5">SAOS 153D</strain>
    </source>
</reference>
<evidence type="ECO:0000256" key="1">
    <source>
        <dbReference type="SAM" id="Phobius"/>
    </source>
</evidence>
<keyword evidence="1" id="KW-1133">Transmembrane helix</keyword>
<protein>
    <recommendedName>
        <fullName evidence="6">Ferrochelatase</fullName>
    </recommendedName>
</protein>
<proteinExistence type="predicted"/>
<keyword evidence="1" id="KW-0812">Transmembrane</keyword>
<keyword evidence="5" id="KW-1185">Reference proteome</keyword>
<dbReference type="Proteomes" id="UP000217448">
    <property type="component" value="Unassembled WGS sequence"/>
</dbReference>
<gene>
    <name evidence="3" type="ORF">CLG85_022475</name>
    <name evidence="4" type="ORF">CLG85_17645</name>
</gene>
<feature type="signal peptide" evidence="2">
    <location>
        <begin position="1"/>
        <end position="23"/>
    </location>
</feature>
<name>A0A2A3JRY6_9RHOB</name>
<evidence type="ECO:0008006" key="6">
    <source>
        <dbReference type="Google" id="ProtNLM"/>
    </source>
</evidence>
<evidence type="ECO:0000313" key="3">
    <source>
        <dbReference type="EMBL" id="MCT4372916.1"/>
    </source>
</evidence>
<evidence type="ECO:0000313" key="5">
    <source>
        <dbReference type="Proteomes" id="UP000217448"/>
    </source>
</evidence>
<sequence>MKLKELFASAAVISMIGASAALAGSPAPVVEEDEPYAVVPVAAPSSGAALAVAGGLAAIALIAAASDGDDSSDTSGTD</sequence>
<dbReference type="AlphaFoldDB" id="A0A2A3JRY6"/>
<evidence type="ECO:0000256" key="2">
    <source>
        <dbReference type="SAM" id="SignalP"/>
    </source>
</evidence>
<comment type="caution">
    <text evidence="4">The sequence shown here is derived from an EMBL/GenBank/DDBJ whole genome shotgun (WGS) entry which is preliminary data.</text>
</comment>
<reference evidence="4" key="1">
    <citation type="submission" date="2017-09" db="EMBL/GenBank/DDBJ databases">
        <title>Yangia sp. SAOS 153D whole genome sequencing.</title>
        <authorList>
            <person name="Verma A."/>
            <person name="Krishnamurthi S."/>
        </authorList>
    </citation>
    <scope>NUCLEOTIDE SEQUENCE [LARGE SCALE GENOMIC DNA]</scope>
    <source>
        <strain evidence="4">SAOS 153D</strain>
    </source>
</reference>
<accession>A0A2A3JRY6</accession>
<keyword evidence="1" id="KW-0472">Membrane</keyword>
<organism evidence="4">
    <name type="scientific">Alloyangia mangrovi</name>
    <dbReference type="NCBI Taxonomy" id="1779329"/>
    <lineage>
        <taxon>Bacteria</taxon>
        <taxon>Pseudomonadati</taxon>
        <taxon>Pseudomonadota</taxon>
        <taxon>Alphaproteobacteria</taxon>
        <taxon>Rhodobacterales</taxon>
        <taxon>Roseobacteraceae</taxon>
        <taxon>Alloyangia</taxon>
    </lineage>
</organism>
<dbReference type="EMBL" id="NTHN01000309">
    <property type="protein sequence ID" value="PBD17888.1"/>
    <property type="molecule type" value="Genomic_DNA"/>
</dbReference>
<keyword evidence="2" id="KW-0732">Signal</keyword>
<feature type="chain" id="PRO_5013082031" description="Ferrochelatase" evidence="2">
    <location>
        <begin position="24"/>
        <end position="78"/>
    </location>
</feature>
<feature type="transmembrane region" description="Helical" evidence="1">
    <location>
        <begin position="47"/>
        <end position="65"/>
    </location>
</feature>
<reference evidence="3" key="3">
    <citation type="submission" date="2024-05" db="EMBL/GenBank/DDBJ databases">
        <title>Yangia mangrovi SAOS 153D genome.</title>
        <authorList>
            <person name="Verma A."/>
            <person name="Pal Y."/>
            <person name="Sundharam S."/>
            <person name="Bisht B."/>
            <person name="Srinivasan K."/>
        </authorList>
    </citation>
    <scope>NUCLEOTIDE SEQUENCE</scope>
    <source>
        <strain evidence="3">SAOS 153D</strain>
    </source>
</reference>
<evidence type="ECO:0000313" key="4">
    <source>
        <dbReference type="EMBL" id="PBD17888.1"/>
    </source>
</evidence>
<dbReference type="EMBL" id="NTHN02000060">
    <property type="protein sequence ID" value="MCT4372916.1"/>
    <property type="molecule type" value="Genomic_DNA"/>
</dbReference>